<dbReference type="EMBL" id="SESI01000001">
    <property type="protein sequence ID" value="TQQ82295.1"/>
    <property type="molecule type" value="Genomic_DNA"/>
</dbReference>
<comment type="caution">
    <text evidence="1">The sequence shown here is derived from an EMBL/GenBank/DDBJ whole genome shotgun (WGS) entry which is preliminary data.</text>
</comment>
<sequence length="108" mass="12584">MSVHIEGFDDFDDEIRELKENADALDGNNEIPMDQLFTESFMESYTPFSSLAAFFEHSPWTVETRADFKSIPEDEFDRYVNDNTGFNDWETMLQAAGREWVSRQLGIK</sequence>
<evidence type="ECO:0000313" key="2">
    <source>
        <dbReference type="Proteomes" id="UP000315385"/>
    </source>
</evidence>
<proteinExistence type="predicted"/>
<accession>A0A544QS66</accession>
<evidence type="ECO:0000313" key="1">
    <source>
        <dbReference type="EMBL" id="TQQ82295.1"/>
    </source>
</evidence>
<dbReference type="Proteomes" id="UP000315385">
    <property type="component" value="Unassembled WGS sequence"/>
</dbReference>
<dbReference type="AlphaFoldDB" id="A0A544QS66"/>
<gene>
    <name evidence="1" type="ORF">EWF95_05040</name>
</gene>
<dbReference type="RefSeq" id="WP_142442944.1">
    <property type="nucleotide sequence ID" value="NZ_SESI01000001.1"/>
</dbReference>
<name>A0A544QS66_9EURY</name>
<protein>
    <submittedName>
        <fullName evidence="1">Uncharacterized protein</fullName>
    </submittedName>
</protein>
<reference evidence="1 2" key="1">
    <citation type="submission" date="2019-02" db="EMBL/GenBank/DDBJ databases">
        <title>Halonotius sp. a new haloqrchaeon isolated from saline water.</title>
        <authorList>
            <person name="Duran-Viseras A."/>
            <person name="Sanchez-Porro C."/>
            <person name="Ventosa A."/>
        </authorList>
    </citation>
    <scope>NUCLEOTIDE SEQUENCE [LARGE SCALE GENOMIC DNA]</scope>
    <source>
        <strain evidence="1 2">F9-27</strain>
    </source>
</reference>
<keyword evidence="2" id="KW-1185">Reference proteome</keyword>
<dbReference type="OrthoDB" id="178002at2157"/>
<organism evidence="1 2">
    <name type="scientific">Halonotius roseus</name>
    <dbReference type="NCBI Taxonomy" id="2511997"/>
    <lineage>
        <taxon>Archaea</taxon>
        <taxon>Methanobacteriati</taxon>
        <taxon>Methanobacteriota</taxon>
        <taxon>Stenosarchaea group</taxon>
        <taxon>Halobacteria</taxon>
        <taxon>Halobacteriales</taxon>
        <taxon>Haloferacaceae</taxon>
        <taxon>Halonotius</taxon>
    </lineage>
</organism>